<keyword evidence="5 7" id="KW-1133">Transmembrane helix</keyword>
<feature type="transmembrane region" description="Helical" evidence="7">
    <location>
        <begin position="241"/>
        <end position="264"/>
    </location>
</feature>
<comment type="similarity">
    <text evidence="2 7">Belongs to the ABC-2 integral membrane protein family.</text>
</comment>
<comment type="subcellular location">
    <subcellularLocation>
        <location evidence="1 7">Cell membrane</location>
        <topology evidence="1 7">Multi-pass membrane protein</topology>
    </subcellularLocation>
</comment>
<feature type="transmembrane region" description="Helical" evidence="7">
    <location>
        <begin position="150"/>
        <end position="171"/>
    </location>
</feature>
<dbReference type="AlphaFoldDB" id="A0A7X3CLQ0"/>
<name>A0A7X3CLQ0_9BACL</name>
<dbReference type="Pfam" id="PF01061">
    <property type="entry name" value="ABC2_membrane"/>
    <property type="match status" value="1"/>
</dbReference>
<evidence type="ECO:0000256" key="7">
    <source>
        <dbReference type="RuleBase" id="RU361157"/>
    </source>
</evidence>
<dbReference type="InterPro" id="IPR000412">
    <property type="entry name" value="ABC_2_transport"/>
</dbReference>
<evidence type="ECO:0000256" key="4">
    <source>
        <dbReference type="ARBA" id="ARBA00022692"/>
    </source>
</evidence>
<comment type="caution">
    <text evidence="9">The sequence shown here is derived from an EMBL/GenBank/DDBJ whole genome shotgun (WGS) entry which is preliminary data.</text>
</comment>
<dbReference type="GO" id="GO:0043190">
    <property type="term" value="C:ATP-binding cassette (ABC) transporter complex"/>
    <property type="evidence" value="ECO:0007669"/>
    <property type="project" value="InterPro"/>
</dbReference>
<gene>
    <name evidence="9" type="ORF">GNP95_04665</name>
</gene>
<evidence type="ECO:0000256" key="1">
    <source>
        <dbReference type="ARBA" id="ARBA00004651"/>
    </source>
</evidence>
<feature type="transmembrane region" description="Helical" evidence="7">
    <location>
        <begin position="183"/>
        <end position="203"/>
    </location>
</feature>
<dbReference type="PANTHER" id="PTHR43077">
    <property type="entry name" value="TRANSPORT PERMEASE YVFS-RELATED"/>
    <property type="match status" value="1"/>
</dbReference>
<sequence>MSIPQTYEGRKPRRSPSGLAATALFIRRTLHHMRNNGFGLAVEAVLSPIVMLLIFTFLFSGAIAGSVSGYIQYLLPGILVLTVVPMTVYSGTTLCTDIARGVYHRFRTMPFWQPAALFGSVIADGLRYLAAVLTVLTMGFALGFRPGGGIGGAVLAGIYVLFFAYSVSWVFSLIGNVAKQPETVSGTSMMLVYPLLFASNVLVDTSTMPRWLQVAVDMNPISAAVALTRGLFHGTADAADLAAGIGVGLLLIMVFVPLTIYVYLKRQVR</sequence>
<feature type="transmembrane region" description="Helical" evidence="7">
    <location>
        <begin position="115"/>
        <end position="144"/>
    </location>
</feature>
<keyword evidence="3 7" id="KW-1003">Cell membrane</keyword>
<accession>A0A7X3CLQ0</accession>
<feature type="transmembrane region" description="Helical" evidence="7">
    <location>
        <begin position="70"/>
        <end position="94"/>
    </location>
</feature>
<dbReference type="RefSeq" id="WP_155609686.1">
    <property type="nucleotide sequence ID" value="NZ_WNZW01000001.1"/>
</dbReference>
<organism evidence="9 10">
    <name type="scientific">Paenibacillus woosongensis</name>
    <dbReference type="NCBI Taxonomy" id="307580"/>
    <lineage>
        <taxon>Bacteria</taxon>
        <taxon>Bacillati</taxon>
        <taxon>Bacillota</taxon>
        <taxon>Bacilli</taxon>
        <taxon>Bacillales</taxon>
        <taxon>Paenibacillaceae</taxon>
        <taxon>Paenibacillus</taxon>
    </lineage>
</organism>
<evidence type="ECO:0000256" key="2">
    <source>
        <dbReference type="ARBA" id="ARBA00007783"/>
    </source>
</evidence>
<protein>
    <recommendedName>
        <fullName evidence="7">Transport permease protein</fullName>
    </recommendedName>
</protein>
<dbReference type="PIRSF" id="PIRSF006648">
    <property type="entry name" value="DrrB"/>
    <property type="match status" value="1"/>
</dbReference>
<keyword evidence="7" id="KW-0813">Transport</keyword>
<dbReference type="InterPro" id="IPR013525">
    <property type="entry name" value="ABC2_TM"/>
</dbReference>
<evidence type="ECO:0000313" key="10">
    <source>
        <dbReference type="Proteomes" id="UP000447876"/>
    </source>
</evidence>
<evidence type="ECO:0000313" key="9">
    <source>
        <dbReference type="EMBL" id="MUG44290.1"/>
    </source>
</evidence>
<evidence type="ECO:0000256" key="5">
    <source>
        <dbReference type="ARBA" id="ARBA00022989"/>
    </source>
</evidence>
<feature type="transmembrane region" description="Helical" evidence="7">
    <location>
        <begin position="37"/>
        <end position="64"/>
    </location>
</feature>
<reference evidence="9 10" key="1">
    <citation type="submission" date="2019-11" db="EMBL/GenBank/DDBJ databases">
        <title>Draft genome sequences of five Paenibacillus species of dairy origin.</title>
        <authorList>
            <person name="Olajide A.M."/>
            <person name="Chen S."/>
            <person name="Lapointe G."/>
        </authorList>
    </citation>
    <scope>NUCLEOTIDE SEQUENCE [LARGE SCALE GENOMIC DNA]</scope>
    <source>
        <strain evidence="9 10">12CR55</strain>
    </source>
</reference>
<keyword evidence="6 7" id="KW-0472">Membrane</keyword>
<dbReference type="GO" id="GO:0140359">
    <property type="term" value="F:ABC-type transporter activity"/>
    <property type="evidence" value="ECO:0007669"/>
    <property type="project" value="InterPro"/>
</dbReference>
<dbReference type="OrthoDB" id="670210at2"/>
<dbReference type="PROSITE" id="PS51012">
    <property type="entry name" value="ABC_TM2"/>
    <property type="match status" value="1"/>
</dbReference>
<evidence type="ECO:0000256" key="6">
    <source>
        <dbReference type="ARBA" id="ARBA00023136"/>
    </source>
</evidence>
<dbReference type="InterPro" id="IPR047817">
    <property type="entry name" value="ABC2_TM_bact-type"/>
</dbReference>
<dbReference type="EMBL" id="WNZW01000001">
    <property type="protein sequence ID" value="MUG44290.1"/>
    <property type="molecule type" value="Genomic_DNA"/>
</dbReference>
<dbReference type="InterPro" id="IPR051328">
    <property type="entry name" value="T7SS_ABC-Transporter"/>
</dbReference>
<keyword evidence="4 7" id="KW-0812">Transmembrane</keyword>
<evidence type="ECO:0000259" key="8">
    <source>
        <dbReference type="PROSITE" id="PS51012"/>
    </source>
</evidence>
<proteinExistence type="inferred from homology"/>
<dbReference type="PANTHER" id="PTHR43077:SF8">
    <property type="entry name" value="DOXORUBICIN RESISTANCE ABC TRANSPORTER PERMEASE PROTEIN DRRB"/>
    <property type="match status" value="1"/>
</dbReference>
<feature type="domain" description="ABC transmembrane type-2" evidence="8">
    <location>
        <begin position="39"/>
        <end position="266"/>
    </location>
</feature>
<dbReference type="Proteomes" id="UP000447876">
    <property type="component" value="Unassembled WGS sequence"/>
</dbReference>
<evidence type="ECO:0000256" key="3">
    <source>
        <dbReference type="ARBA" id="ARBA00022475"/>
    </source>
</evidence>